<dbReference type="GeneID" id="59264925"/>
<evidence type="ECO:0000313" key="1">
    <source>
        <dbReference type="EMBL" id="KAF5869704.1"/>
    </source>
</evidence>
<reference evidence="1 2" key="1">
    <citation type="journal article" date="2020" name="Phytopathology">
        <title>A high-quality genome resource of Botrytis fragariae, a new and rapidly spreading fungal pathogen causing strawberry gray mold in the U.S.A.</title>
        <authorList>
            <person name="Wu Y."/>
            <person name="Saski C.A."/>
            <person name="Schnabel G."/>
            <person name="Xiao S."/>
            <person name="Hu M."/>
        </authorList>
    </citation>
    <scope>NUCLEOTIDE SEQUENCE [LARGE SCALE GENOMIC DNA]</scope>
    <source>
        <strain evidence="1 2">BVB16</strain>
    </source>
</reference>
<dbReference type="OrthoDB" id="10279695at2759"/>
<evidence type="ECO:0000313" key="2">
    <source>
        <dbReference type="Proteomes" id="UP000531561"/>
    </source>
</evidence>
<dbReference type="Proteomes" id="UP000531561">
    <property type="component" value="Unassembled WGS sequence"/>
</dbReference>
<dbReference type="EMBL" id="JABFCT010000016">
    <property type="protein sequence ID" value="KAF5869704.1"/>
    <property type="molecule type" value="Genomic_DNA"/>
</dbReference>
<sequence length="89" mass="10090">MKTAGARALLRNGRESTANSPSVAYYKVLEYEMIGSYLSGLYYCRYKCFLSRPSGNTNSVTMKSTQIVMQLRPWYAALSVLNLINYDID</sequence>
<keyword evidence="2" id="KW-1185">Reference proteome</keyword>
<comment type="caution">
    <text evidence="1">The sequence shown here is derived from an EMBL/GenBank/DDBJ whole genome shotgun (WGS) entry which is preliminary data.</text>
</comment>
<dbReference type="RefSeq" id="XP_037188652.1">
    <property type="nucleotide sequence ID" value="XM_037341233.1"/>
</dbReference>
<dbReference type="AlphaFoldDB" id="A0A8H6ALS4"/>
<accession>A0A8H6ALS4</accession>
<proteinExistence type="predicted"/>
<protein>
    <submittedName>
        <fullName evidence="1">Uncharacterized protein</fullName>
    </submittedName>
</protein>
<gene>
    <name evidence="1" type="ORF">Bfra_010903</name>
</gene>
<organism evidence="1 2">
    <name type="scientific">Botrytis fragariae</name>
    <dbReference type="NCBI Taxonomy" id="1964551"/>
    <lineage>
        <taxon>Eukaryota</taxon>
        <taxon>Fungi</taxon>
        <taxon>Dikarya</taxon>
        <taxon>Ascomycota</taxon>
        <taxon>Pezizomycotina</taxon>
        <taxon>Leotiomycetes</taxon>
        <taxon>Helotiales</taxon>
        <taxon>Sclerotiniaceae</taxon>
        <taxon>Botrytis</taxon>
    </lineage>
</organism>
<name>A0A8H6ALS4_9HELO</name>